<comment type="caution">
    <text evidence="2">The sequence shown here is derived from an EMBL/GenBank/DDBJ whole genome shotgun (WGS) entry which is preliminary data.</text>
</comment>
<sequence>MTSPAAYLSMVADQVGPSKDALTCVAPAMLQHAYKAWLCASSIAHFVEGRRVPPCKAFCRQAESVCPFFRPRIDTHAGDPSFICKDPGIQANVGDDGVEDESRCFQLCHVVKSQDIHDAYCTRRRDSGPCPDLHHRIDDCPKLAVAGTQDSTLPPVPGVNGSSGADHHNVTSAATGSDAGRRLAASAAAVTTVWLLVRELVGARVGGNAGPGGGCGSCAVAVLVAGFDIASIHVQRTDVEHRRCLGLLLW</sequence>
<gene>
    <name evidence="2" type="ORF">C0Q70_20947</name>
</gene>
<proteinExistence type="predicted"/>
<dbReference type="AlphaFoldDB" id="A0A2T7NB54"/>
<organism evidence="2 3">
    <name type="scientific">Pomacea canaliculata</name>
    <name type="common">Golden apple snail</name>
    <dbReference type="NCBI Taxonomy" id="400727"/>
    <lineage>
        <taxon>Eukaryota</taxon>
        <taxon>Metazoa</taxon>
        <taxon>Spiralia</taxon>
        <taxon>Lophotrochozoa</taxon>
        <taxon>Mollusca</taxon>
        <taxon>Gastropoda</taxon>
        <taxon>Caenogastropoda</taxon>
        <taxon>Architaenioglossa</taxon>
        <taxon>Ampullarioidea</taxon>
        <taxon>Ampullariidae</taxon>
        <taxon>Pomacea</taxon>
    </lineage>
</organism>
<evidence type="ECO:0000313" key="2">
    <source>
        <dbReference type="EMBL" id="PVD18398.1"/>
    </source>
</evidence>
<dbReference type="OrthoDB" id="6160061at2759"/>
<evidence type="ECO:0000313" key="3">
    <source>
        <dbReference type="Proteomes" id="UP000245119"/>
    </source>
</evidence>
<accession>A0A2T7NB54</accession>
<protein>
    <recommendedName>
        <fullName evidence="4">FZ domain-containing protein</fullName>
    </recommendedName>
</protein>
<evidence type="ECO:0008006" key="4">
    <source>
        <dbReference type="Google" id="ProtNLM"/>
    </source>
</evidence>
<dbReference type="STRING" id="400727.A0A2T7NB54"/>
<keyword evidence="3" id="KW-1185">Reference proteome</keyword>
<dbReference type="Proteomes" id="UP000245119">
    <property type="component" value="Linkage Group LG14"/>
</dbReference>
<name>A0A2T7NB54_POMCA</name>
<dbReference type="EMBL" id="PZQS01000014">
    <property type="protein sequence ID" value="PVD18398.1"/>
    <property type="molecule type" value="Genomic_DNA"/>
</dbReference>
<evidence type="ECO:0000256" key="1">
    <source>
        <dbReference type="SAM" id="MobiDB-lite"/>
    </source>
</evidence>
<feature type="region of interest" description="Disordered" evidence="1">
    <location>
        <begin position="154"/>
        <end position="176"/>
    </location>
</feature>
<reference evidence="2 3" key="1">
    <citation type="submission" date="2018-04" db="EMBL/GenBank/DDBJ databases">
        <title>The genome of golden apple snail Pomacea canaliculata provides insight into stress tolerance and invasive adaptation.</title>
        <authorList>
            <person name="Liu C."/>
            <person name="Liu B."/>
            <person name="Ren Y."/>
            <person name="Zhang Y."/>
            <person name="Wang H."/>
            <person name="Li S."/>
            <person name="Jiang F."/>
            <person name="Yin L."/>
            <person name="Zhang G."/>
            <person name="Qian W."/>
            <person name="Fan W."/>
        </authorList>
    </citation>
    <scope>NUCLEOTIDE SEQUENCE [LARGE SCALE GENOMIC DNA]</scope>
    <source>
        <strain evidence="2">SZHN2017</strain>
        <tissue evidence="2">Muscle</tissue>
    </source>
</reference>